<keyword evidence="2" id="KW-0808">Transferase</keyword>
<dbReference type="Proteomes" id="UP000198393">
    <property type="component" value="Unassembled WGS sequence"/>
</dbReference>
<keyword evidence="3" id="KW-1185">Reference proteome</keyword>
<sequence length="311" mass="35923">MEIDYAQSCVIAVCTYKRPHSLSKAIEAVSNLIFPNDLKIQFLVVDNDPSSSSKIVFDEGVRSLKIEAKYIEEYKRGIVHARNAALTYALNINADFLAFFDDDDHPDSNWIQSLWKCQKKHKATVSAGKMVYKWPVHTNLDEDTKRIYDSILGDVKSGKIRSKCGAGNVIMDLQFVRLHNLSFNERLNFTGGEDSHFFRQLSILGGKIIWCNEAVIFSNVDKKRCSAEFIFRRRYRVGYNSFIIDSLIYGRWKAVLKTAFFCLDRWVSICFEVIKKKNNKARLRRFNSEIRGRIHAMLGVKFKNYLETDGN</sequence>
<accession>A0A239FQU7</accession>
<dbReference type="PANTHER" id="PTHR22916">
    <property type="entry name" value="GLYCOSYLTRANSFERASE"/>
    <property type="match status" value="1"/>
</dbReference>
<organism evidence="2 3">
    <name type="scientific">Ekhidna lutea</name>
    <dbReference type="NCBI Taxonomy" id="447679"/>
    <lineage>
        <taxon>Bacteria</taxon>
        <taxon>Pseudomonadati</taxon>
        <taxon>Bacteroidota</taxon>
        <taxon>Cytophagia</taxon>
        <taxon>Cytophagales</taxon>
        <taxon>Reichenbachiellaceae</taxon>
        <taxon>Ekhidna</taxon>
    </lineage>
</organism>
<dbReference type="AlphaFoldDB" id="A0A239FQU7"/>
<dbReference type="GO" id="GO:0016758">
    <property type="term" value="F:hexosyltransferase activity"/>
    <property type="evidence" value="ECO:0007669"/>
    <property type="project" value="UniProtKB-ARBA"/>
</dbReference>
<evidence type="ECO:0000259" key="1">
    <source>
        <dbReference type="Pfam" id="PF00535"/>
    </source>
</evidence>
<reference evidence="2 3" key="1">
    <citation type="submission" date="2017-06" db="EMBL/GenBank/DDBJ databases">
        <authorList>
            <person name="Kim H.J."/>
            <person name="Triplett B.A."/>
        </authorList>
    </citation>
    <scope>NUCLEOTIDE SEQUENCE [LARGE SCALE GENOMIC DNA]</scope>
    <source>
        <strain evidence="2 3">DSM 19307</strain>
    </source>
</reference>
<dbReference type="SUPFAM" id="SSF53448">
    <property type="entry name" value="Nucleotide-diphospho-sugar transferases"/>
    <property type="match status" value="1"/>
</dbReference>
<protein>
    <submittedName>
        <fullName evidence="2">Glycosyltransferase, GT2 family</fullName>
    </submittedName>
</protein>
<evidence type="ECO:0000313" key="2">
    <source>
        <dbReference type="EMBL" id="SNS59271.1"/>
    </source>
</evidence>
<dbReference type="OrthoDB" id="9801954at2"/>
<name>A0A239FQU7_EKHLU</name>
<gene>
    <name evidence="2" type="ORF">SAMN05421640_0794</name>
</gene>
<dbReference type="RefSeq" id="WP_089355538.1">
    <property type="nucleotide sequence ID" value="NZ_FZPD01000001.1"/>
</dbReference>
<feature type="domain" description="Glycosyltransferase 2-like" evidence="1">
    <location>
        <begin position="11"/>
        <end position="132"/>
    </location>
</feature>
<proteinExistence type="predicted"/>
<dbReference type="EMBL" id="FZPD01000001">
    <property type="protein sequence ID" value="SNS59271.1"/>
    <property type="molecule type" value="Genomic_DNA"/>
</dbReference>
<dbReference type="Gene3D" id="3.90.550.10">
    <property type="entry name" value="Spore Coat Polysaccharide Biosynthesis Protein SpsA, Chain A"/>
    <property type="match status" value="1"/>
</dbReference>
<dbReference type="InterPro" id="IPR029044">
    <property type="entry name" value="Nucleotide-diphossugar_trans"/>
</dbReference>
<dbReference type="CDD" id="cd00761">
    <property type="entry name" value="Glyco_tranf_GTA_type"/>
    <property type="match status" value="1"/>
</dbReference>
<dbReference type="InterPro" id="IPR001173">
    <property type="entry name" value="Glyco_trans_2-like"/>
</dbReference>
<dbReference type="PANTHER" id="PTHR22916:SF3">
    <property type="entry name" value="UDP-GLCNAC:BETAGAL BETA-1,3-N-ACETYLGLUCOSAMINYLTRANSFERASE-LIKE PROTEIN 1"/>
    <property type="match status" value="1"/>
</dbReference>
<dbReference type="Pfam" id="PF00535">
    <property type="entry name" value="Glycos_transf_2"/>
    <property type="match status" value="1"/>
</dbReference>
<evidence type="ECO:0000313" key="3">
    <source>
        <dbReference type="Proteomes" id="UP000198393"/>
    </source>
</evidence>